<sequence length="34" mass="3701">QSKIDALRQAGVYIAPSPAKLGETMLKAMQKIDQ</sequence>
<organism evidence="1">
    <name type="scientific">marine metagenome</name>
    <dbReference type="NCBI Taxonomy" id="408172"/>
    <lineage>
        <taxon>unclassified sequences</taxon>
        <taxon>metagenomes</taxon>
        <taxon>ecological metagenomes</taxon>
    </lineage>
</organism>
<protein>
    <recommendedName>
        <fullName evidence="2">ATP-citrate lyase/succinyl-CoA ligase domain-containing protein</fullName>
    </recommendedName>
</protein>
<evidence type="ECO:0008006" key="2">
    <source>
        <dbReference type="Google" id="ProtNLM"/>
    </source>
</evidence>
<dbReference type="Gene3D" id="3.40.50.261">
    <property type="entry name" value="Succinyl-CoA synthetase domains"/>
    <property type="match status" value="1"/>
</dbReference>
<dbReference type="AlphaFoldDB" id="A0A382LC07"/>
<dbReference type="InterPro" id="IPR016102">
    <property type="entry name" value="Succinyl-CoA_synth-like"/>
</dbReference>
<dbReference type="EMBL" id="UINC01086150">
    <property type="protein sequence ID" value="SVC34348.1"/>
    <property type="molecule type" value="Genomic_DNA"/>
</dbReference>
<feature type="non-terminal residue" evidence="1">
    <location>
        <position position="1"/>
    </location>
</feature>
<reference evidence="1" key="1">
    <citation type="submission" date="2018-05" db="EMBL/GenBank/DDBJ databases">
        <authorList>
            <person name="Lanie J.A."/>
            <person name="Ng W.-L."/>
            <person name="Kazmierczak K.M."/>
            <person name="Andrzejewski T.M."/>
            <person name="Davidsen T.M."/>
            <person name="Wayne K.J."/>
            <person name="Tettelin H."/>
            <person name="Glass J.I."/>
            <person name="Rusch D."/>
            <person name="Podicherti R."/>
            <person name="Tsui H.-C.T."/>
            <person name="Winkler M.E."/>
        </authorList>
    </citation>
    <scope>NUCLEOTIDE SEQUENCE</scope>
</reference>
<proteinExistence type="predicted"/>
<evidence type="ECO:0000313" key="1">
    <source>
        <dbReference type="EMBL" id="SVC34348.1"/>
    </source>
</evidence>
<name>A0A382LC07_9ZZZZ</name>
<gene>
    <name evidence="1" type="ORF">METZ01_LOCUS287202</name>
</gene>
<accession>A0A382LC07</accession>